<dbReference type="InterPro" id="IPR001005">
    <property type="entry name" value="SANT/Myb"/>
</dbReference>
<feature type="transmembrane region" description="Helical" evidence="2">
    <location>
        <begin position="111"/>
        <end position="132"/>
    </location>
</feature>
<protein>
    <recommendedName>
        <fullName evidence="3">Myb-like domain-containing protein</fullName>
    </recommendedName>
</protein>
<keyword evidence="5" id="KW-1185">Reference proteome</keyword>
<dbReference type="FunFam" id="1.10.10.60:FF:000416">
    <property type="entry name" value="Myb family transcription factor"/>
    <property type="match status" value="1"/>
</dbReference>
<dbReference type="InterPro" id="IPR044634">
    <property type="entry name" value="Zuotin/DnaJC2"/>
</dbReference>
<keyword evidence="2" id="KW-1133">Transmembrane helix</keyword>
<evidence type="ECO:0000313" key="5">
    <source>
        <dbReference type="Proteomes" id="UP001497457"/>
    </source>
</evidence>
<feature type="region of interest" description="Disordered" evidence="1">
    <location>
        <begin position="166"/>
        <end position="240"/>
    </location>
</feature>
<feature type="region of interest" description="Disordered" evidence="1">
    <location>
        <begin position="303"/>
        <end position="333"/>
    </location>
</feature>
<feature type="domain" description="Myb-like" evidence="3">
    <location>
        <begin position="323"/>
        <end position="372"/>
    </location>
</feature>
<dbReference type="InterPro" id="IPR009057">
    <property type="entry name" value="Homeodomain-like_sf"/>
</dbReference>
<keyword evidence="2" id="KW-0812">Transmembrane</keyword>
<dbReference type="Pfam" id="PF00249">
    <property type="entry name" value="Myb_DNA-binding"/>
    <property type="match status" value="1"/>
</dbReference>
<accession>A0ABC9BUF0</accession>
<organism evidence="4 5">
    <name type="scientific">Urochloa decumbens</name>
    <dbReference type="NCBI Taxonomy" id="240449"/>
    <lineage>
        <taxon>Eukaryota</taxon>
        <taxon>Viridiplantae</taxon>
        <taxon>Streptophyta</taxon>
        <taxon>Embryophyta</taxon>
        <taxon>Tracheophyta</taxon>
        <taxon>Spermatophyta</taxon>
        <taxon>Magnoliopsida</taxon>
        <taxon>Liliopsida</taxon>
        <taxon>Poales</taxon>
        <taxon>Poaceae</taxon>
        <taxon>PACMAD clade</taxon>
        <taxon>Panicoideae</taxon>
        <taxon>Panicodae</taxon>
        <taxon>Paniceae</taxon>
        <taxon>Melinidinae</taxon>
        <taxon>Urochloa</taxon>
    </lineage>
</organism>
<evidence type="ECO:0000313" key="4">
    <source>
        <dbReference type="EMBL" id="CAL5008277.1"/>
    </source>
</evidence>
<dbReference type="AlphaFoldDB" id="A0ABC9BUF0"/>
<name>A0ABC9BUF0_9POAL</name>
<evidence type="ECO:0000259" key="3">
    <source>
        <dbReference type="PROSITE" id="PS50090"/>
    </source>
</evidence>
<evidence type="ECO:0000256" key="2">
    <source>
        <dbReference type="SAM" id="Phobius"/>
    </source>
</evidence>
<dbReference type="SUPFAM" id="SSF46689">
    <property type="entry name" value="Homeodomain-like"/>
    <property type="match status" value="2"/>
</dbReference>
<dbReference type="Pfam" id="PF23082">
    <property type="entry name" value="Myb_DNA-binding_2"/>
    <property type="match status" value="1"/>
</dbReference>
<feature type="compositionally biased region" description="Low complexity" evidence="1">
    <location>
        <begin position="314"/>
        <end position="330"/>
    </location>
</feature>
<dbReference type="EMBL" id="OZ075137">
    <property type="protein sequence ID" value="CAL5008277.1"/>
    <property type="molecule type" value="Genomic_DNA"/>
</dbReference>
<dbReference type="SMART" id="SM00717">
    <property type="entry name" value="SANT"/>
    <property type="match status" value="2"/>
</dbReference>
<dbReference type="CDD" id="cd00167">
    <property type="entry name" value="SANT"/>
    <property type="match status" value="2"/>
</dbReference>
<dbReference type="PANTHER" id="PTHR43999:SF3">
    <property type="entry name" value="TRANSCRIPTION FACTOR MAMYB"/>
    <property type="match status" value="1"/>
</dbReference>
<feature type="domain" description="Myb-like" evidence="3">
    <location>
        <begin position="234"/>
        <end position="281"/>
    </location>
</feature>
<dbReference type="PANTHER" id="PTHR43999">
    <property type="entry name" value="DNAJ HOMOLOG SUBFAMILY C MEMBER 2"/>
    <property type="match status" value="1"/>
</dbReference>
<sequence>MGCMVMGSFAFCVHRQMSILRSRAAERPSAAENATAGDLVPSSPPFDYLWEAWPPVVSADSDELRSGTPAAMEFVDPWDSQARARVVHSGANSTSSPTSTTTKASLSLPHAASCAAAAVALLAAAFYLPAAYQILSSLLLWIASSLLLAPLAPAWATGGDISVGRGRLLPPQEPVQEEPIPDPSPAPRRGRRQNAAPTPTKPSDPVAAAVTPAASLQPLQKAAAAGGAGTDGGEREEDAGEWTDQELELLRRQMVRHPAGEPQRWEKIAAVFGGRRTPESVIRAAKSGAAAAGGGSFEQFLRKRKPLDPRAEGADAGDSADVGGESADGAWSAGDDRALLNALKEFPKETAMRWEKVAAAVPGKTKAACMKRVAELKRDFRSTKAAS</sequence>
<feature type="transmembrane region" description="Helical" evidence="2">
    <location>
        <begin position="138"/>
        <end position="158"/>
    </location>
</feature>
<proteinExistence type="predicted"/>
<dbReference type="Gene3D" id="1.10.10.60">
    <property type="entry name" value="Homeodomain-like"/>
    <property type="match status" value="2"/>
</dbReference>
<keyword evidence="2" id="KW-0472">Membrane</keyword>
<dbReference type="PROSITE" id="PS50090">
    <property type="entry name" value="MYB_LIKE"/>
    <property type="match status" value="2"/>
</dbReference>
<evidence type="ECO:0000256" key="1">
    <source>
        <dbReference type="SAM" id="MobiDB-lite"/>
    </source>
</evidence>
<gene>
    <name evidence="4" type="ORF">URODEC1_LOCUS68926</name>
</gene>
<dbReference type="Proteomes" id="UP001497457">
    <property type="component" value="Chromosome 27b"/>
</dbReference>
<reference evidence="4" key="1">
    <citation type="submission" date="2024-10" db="EMBL/GenBank/DDBJ databases">
        <authorList>
            <person name="Ryan C."/>
        </authorList>
    </citation>
    <scope>NUCLEOTIDE SEQUENCE [LARGE SCALE GENOMIC DNA]</scope>
</reference>